<gene>
    <name evidence="1" type="ORF">J2D73_20460</name>
</gene>
<protein>
    <submittedName>
        <fullName evidence="1">Uncharacterized protein</fullName>
    </submittedName>
</protein>
<accession>A0ABS3M1X0</accession>
<keyword evidence="2" id="KW-1185">Reference proteome</keyword>
<evidence type="ECO:0000313" key="1">
    <source>
        <dbReference type="EMBL" id="MBO1362153.1"/>
    </source>
</evidence>
<feature type="non-terminal residue" evidence="1">
    <location>
        <position position="1"/>
    </location>
</feature>
<evidence type="ECO:0000313" key="2">
    <source>
        <dbReference type="Proteomes" id="UP000664771"/>
    </source>
</evidence>
<sequence length="67" mass="7686">DKEGTLLGDSIKTDMDWAKKVPFSKVTPKDWMGQSVLQKHGIHMGLNLILIMDVWIMLIHQLDLELL</sequence>
<reference evidence="1 2" key="1">
    <citation type="submission" date="2021-03" db="EMBL/GenBank/DDBJ databases">
        <title>The complete genome sequence of Acetobacter sacchari TBRC 11175.</title>
        <authorList>
            <person name="Charoenyingcharoen P."/>
            <person name="Yukphan P."/>
        </authorList>
    </citation>
    <scope>NUCLEOTIDE SEQUENCE [LARGE SCALE GENOMIC DNA]</scope>
    <source>
        <strain evidence="1 2">TBRC 11175</strain>
    </source>
</reference>
<comment type="caution">
    <text evidence="1">The sequence shown here is derived from an EMBL/GenBank/DDBJ whole genome shotgun (WGS) entry which is preliminary data.</text>
</comment>
<dbReference type="Proteomes" id="UP000664771">
    <property type="component" value="Unassembled WGS sequence"/>
</dbReference>
<dbReference type="RefSeq" id="WP_207884269.1">
    <property type="nucleotide sequence ID" value="NZ_JAFVMF010000123.1"/>
</dbReference>
<proteinExistence type="predicted"/>
<organism evidence="1 2">
    <name type="scientific">Acetobacter sacchari</name>
    <dbReference type="NCBI Taxonomy" id="2661687"/>
    <lineage>
        <taxon>Bacteria</taxon>
        <taxon>Pseudomonadati</taxon>
        <taxon>Pseudomonadota</taxon>
        <taxon>Alphaproteobacteria</taxon>
        <taxon>Acetobacterales</taxon>
        <taxon>Acetobacteraceae</taxon>
        <taxon>Acetobacter</taxon>
    </lineage>
</organism>
<dbReference type="EMBL" id="JAFVMF010000123">
    <property type="protein sequence ID" value="MBO1362153.1"/>
    <property type="molecule type" value="Genomic_DNA"/>
</dbReference>
<name>A0ABS3M1X0_9PROT</name>